<feature type="transmembrane region" description="Helical" evidence="1">
    <location>
        <begin position="185"/>
        <end position="205"/>
    </location>
</feature>
<organism evidence="2 3">
    <name type="scientific">Anaeramoeba flamelloides</name>
    <dbReference type="NCBI Taxonomy" id="1746091"/>
    <lineage>
        <taxon>Eukaryota</taxon>
        <taxon>Metamonada</taxon>
        <taxon>Anaeramoebidae</taxon>
        <taxon>Anaeramoeba</taxon>
    </lineage>
</organism>
<evidence type="ECO:0000313" key="2">
    <source>
        <dbReference type="EMBL" id="KAJ3423705.1"/>
    </source>
</evidence>
<keyword evidence="1" id="KW-1133">Transmembrane helix</keyword>
<feature type="transmembrane region" description="Helical" evidence="1">
    <location>
        <begin position="256"/>
        <end position="281"/>
    </location>
</feature>
<feature type="transmembrane region" description="Helical" evidence="1">
    <location>
        <begin position="225"/>
        <end position="244"/>
    </location>
</feature>
<evidence type="ECO:0000313" key="3">
    <source>
        <dbReference type="Proteomes" id="UP001146793"/>
    </source>
</evidence>
<dbReference type="EMBL" id="JANTQA010000076">
    <property type="protein sequence ID" value="KAJ3423705.1"/>
    <property type="molecule type" value="Genomic_DNA"/>
</dbReference>
<accession>A0AAV7Y509</accession>
<name>A0AAV7Y509_9EUKA</name>
<evidence type="ECO:0000256" key="1">
    <source>
        <dbReference type="SAM" id="Phobius"/>
    </source>
</evidence>
<reference evidence="2" key="1">
    <citation type="submission" date="2022-08" db="EMBL/GenBank/DDBJ databases">
        <title>Novel sulphate-reducing endosymbionts in the free-living metamonad Anaeramoeba.</title>
        <authorList>
            <person name="Jerlstrom-Hultqvist J."/>
            <person name="Cepicka I."/>
            <person name="Gallot-Lavallee L."/>
            <person name="Salas-Leiva D."/>
            <person name="Curtis B.A."/>
            <person name="Zahonova K."/>
            <person name="Pipaliya S."/>
            <person name="Dacks J."/>
            <person name="Roger A.J."/>
        </authorList>
    </citation>
    <scope>NUCLEOTIDE SEQUENCE</scope>
    <source>
        <strain evidence="2">Busselton2</strain>
    </source>
</reference>
<gene>
    <name evidence="2" type="ORF">M0812_30239</name>
</gene>
<keyword evidence="1" id="KW-0472">Membrane</keyword>
<keyword evidence="1 2" id="KW-0812">Transmembrane</keyword>
<dbReference type="Proteomes" id="UP001146793">
    <property type="component" value="Unassembled WGS sequence"/>
</dbReference>
<sequence length="355" mass="41125">MTSEEMENQIEIDNLLSESQLDSQTQQPSLAKICIKKNFFLISLFLFIIFIGIMIPNSFWTSTNTIISIHSRGPIFEESIKFLNFQFLKKEMTYDFVLQNAKPRAIKTKVGFEVELHTGLTNETIKKSFQMDISCPKNGNCSTIPLLHSVPISDVTYIIDMKWWHQERKFAYHGILQLSTPSIRLSILILFFRYLLVIASCLSLIQHVKSVSSFEYNQISYQEKWFFVLIPSLLLANILILKGWKKVKNNTITKSNFLVFVMNCIILFITLITIIIFNQILQIKFTLNSQFIFILVFNIFIINLTRNDVEISNEIYQQEGFTSIADVTDVHLPEISNEKPLTEIDSSNDKSEDNE</sequence>
<proteinExistence type="predicted"/>
<feature type="transmembrane region" description="Helical" evidence="1">
    <location>
        <begin position="287"/>
        <end position="305"/>
    </location>
</feature>
<comment type="caution">
    <text evidence="2">The sequence shown here is derived from an EMBL/GenBank/DDBJ whole genome shotgun (WGS) entry which is preliminary data.</text>
</comment>
<protein>
    <submittedName>
        <fullName evidence="2">Transmembrane protein</fullName>
    </submittedName>
</protein>
<feature type="transmembrane region" description="Helical" evidence="1">
    <location>
        <begin position="39"/>
        <end position="60"/>
    </location>
</feature>
<dbReference type="AlphaFoldDB" id="A0AAV7Y509"/>